<proteinExistence type="predicted"/>
<organism evidence="2 3">
    <name type="scientific">Candidatus Pseudobacter hemicellulosilyticus</name>
    <dbReference type="NCBI Taxonomy" id="3121375"/>
    <lineage>
        <taxon>Bacteria</taxon>
        <taxon>Pseudomonadati</taxon>
        <taxon>Bacteroidota</taxon>
        <taxon>Chitinophagia</taxon>
        <taxon>Chitinophagales</taxon>
        <taxon>Chitinophagaceae</taxon>
        <taxon>Pseudobacter</taxon>
    </lineage>
</organism>
<feature type="domain" description="DUF5615" evidence="1">
    <location>
        <begin position="1"/>
        <end position="63"/>
    </location>
</feature>
<protein>
    <submittedName>
        <fullName evidence="2">DUF5615 family PIN-like protein</fullName>
    </submittedName>
</protein>
<dbReference type="InterPro" id="IPR041049">
    <property type="entry name" value="DUF5615"/>
</dbReference>
<dbReference type="Pfam" id="PF18480">
    <property type="entry name" value="DUF5615"/>
    <property type="match status" value="1"/>
</dbReference>
<name>A0AAJ5WS69_9BACT</name>
<accession>A0AAJ5WS69</accession>
<evidence type="ECO:0000313" key="2">
    <source>
        <dbReference type="EMBL" id="WEK35114.1"/>
    </source>
</evidence>
<reference evidence="2" key="1">
    <citation type="submission" date="2023-03" db="EMBL/GenBank/DDBJ databases">
        <title>Andean soil-derived lignocellulolytic bacterial consortium as a source of novel taxa and putative plastic-active enzymes.</title>
        <authorList>
            <person name="Diaz-Garcia L."/>
            <person name="Chuvochina M."/>
            <person name="Feuerriegel G."/>
            <person name="Bunk B."/>
            <person name="Sproer C."/>
            <person name="Streit W.R."/>
            <person name="Rodriguez L.M."/>
            <person name="Overmann J."/>
            <person name="Jimenez D.J."/>
        </authorList>
    </citation>
    <scope>NUCLEOTIDE SEQUENCE</scope>
    <source>
        <strain evidence="2">MAG 7</strain>
    </source>
</reference>
<sequence>MQFVADESVDAPIYKALRQDSHGVLAIAETTPGITDEQVLQIAYDNKAILITQDKDFGELVYRL</sequence>
<gene>
    <name evidence="2" type="ORF">P0Y53_21705</name>
</gene>
<dbReference type="AlphaFoldDB" id="A0AAJ5WS69"/>
<dbReference type="EMBL" id="CP119311">
    <property type="protein sequence ID" value="WEK35114.1"/>
    <property type="molecule type" value="Genomic_DNA"/>
</dbReference>
<evidence type="ECO:0000313" key="3">
    <source>
        <dbReference type="Proteomes" id="UP001220610"/>
    </source>
</evidence>
<evidence type="ECO:0000259" key="1">
    <source>
        <dbReference type="Pfam" id="PF18480"/>
    </source>
</evidence>
<dbReference type="Proteomes" id="UP001220610">
    <property type="component" value="Chromosome"/>
</dbReference>